<evidence type="ECO:0000256" key="1">
    <source>
        <dbReference type="ARBA" id="ARBA00023235"/>
    </source>
</evidence>
<evidence type="ECO:0000313" key="7">
    <source>
        <dbReference type="Proteomes" id="UP000196027"/>
    </source>
</evidence>
<dbReference type="NCBIfam" id="TIGR00512">
    <property type="entry name" value="salvage_mtnA"/>
    <property type="match status" value="1"/>
</dbReference>
<dbReference type="AlphaFoldDB" id="A0A1Y0I9J8"/>
<feature type="binding site" evidence="5">
    <location>
        <begin position="60"/>
        <end position="62"/>
    </location>
    <ligand>
        <name>substrate</name>
    </ligand>
</feature>
<comment type="catalytic activity">
    <reaction evidence="2">
        <text>5-deoxy-alpha-D-ribose 1-phosphate = 5-deoxy-D-ribulose 1-phosphate</text>
        <dbReference type="Rhea" id="RHEA:61296"/>
        <dbReference type="ChEBI" id="CHEBI:58749"/>
        <dbReference type="ChEBI" id="CHEBI:144504"/>
    </reaction>
    <physiologicalReaction direction="left-to-right" evidence="2">
        <dbReference type="Rhea" id="RHEA:61297"/>
    </physiologicalReaction>
</comment>
<evidence type="ECO:0000256" key="2">
    <source>
        <dbReference type="ARBA" id="ARBA00050906"/>
    </source>
</evidence>
<dbReference type="FunFam" id="3.40.50.10470:FF:000006">
    <property type="entry name" value="Methylthioribose-1-phosphate isomerase"/>
    <property type="match status" value="1"/>
</dbReference>
<dbReference type="FunFam" id="1.20.120.420:FF:000003">
    <property type="entry name" value="Methylthioribose-1-phosphate isomerase"/>
    <property type="match status" value="1"/>
</dbReference>
<dbReference type="InterPro" id="IPR042529">
    <property type="entry name" value="IF_2B-like_C"/>
</dbReference>
<dbReference type="PANTHER" id="PTHR43475:SF1">
    <property type="entry name" value="METHYLTHIORIBOSE-1-PHOSPHATE ISOMERASE"/>
    <property type="match status" value="1"/>
</dbReference>
<reference evidence="6 7" key="1">
    <citation type="submission" date="2017-05" db="EMBL/GenBank/DDBJ databases">
        <title>Genomic insights into alkan degradation activity of Oleiphilus messinensis.</title>
        <authorList>
            <person name="Kozyavkin S.A."/>
            <person name="Slesarev A.I."/>
            <person name="Golyshin P.N."/>
            <person name="Korzhenkov A."/>
            <person name="Golyshina O.N."/>
            <person name="Toshchakov S.V."/>
        </authorList>
    </citation>
    <scope>NUCLEOTIDE SEQUENCE [LARGE SCALE GENOMIC DNA]</scope>
    <source>
        <strain evidence="6 7">ME102</strain>
    </source>
</reference>
<comment type="function">
    <text evidence="4">Catalyzes the interconversion of methylthioribose-1-phosphate (MTR-1-P) into methylthioribulose-1-phosphate (MTRu-1-P). Also catalyzes the interconversion of 5-deoxyribose 1-phosphate and 5-deoxyribulose 1-phosphate. Part of a bifunctional DHAP-shunt salvage pathway for SAM by-products.</text>
</comment>
<evidence type="ECO:0000313" key="6">
    <source>
        <dbReference type="EMBL" id="ARU57207.1"/>
    </source>
</evidence>
<evidence type="ECO:0000256" key="4">
    <source>
        <dbReference type="ARBA" id="ARBA00058145"/>
    </source>
</evidence>
<dbReference type="EMBL" id="CP021425">
    <property type="protein sequence ID" value="ARU57207.1"/>
    <property type="molecule type" value="Genomic_DNA"/>
</dbReference>
<evidence type="ECO:0000256" key="3">
    <source>
        <dbReference type="ARBA" id="ARBA00051169"/>
    </source>
</evidence>
<comment type="catalytic activity">
    <reaction evidence="3">
        <text>5-(methylsulfanyl)-alpha-D-ribose 1-phosphate = 5-(methylsulfanyl)-D-ribulose 1-phosphate</text>
        <dbReference type="Rhea" id="RHEA:19989"/>
        <dbReference type="ChEBI" id="CHEBI:58533"/>
        <dbReference type="ChEBI" id="CHEBI:58548"/>
        <dbReference type="EC" id="5.3.1.23"/>
    </reaction>
    <physiologicalReaction direction="left-to-right" evidence="3">
        <dbReference type="Rhea" id="RHEA:19990"/>
    </physiologicalReaction>
</comment>
<dbReference type="SUPFAM" id="SSF100950">
    <property type="entry name" value="NagB/RpiA/CoA transferase-like"/>
    <property type="match status" value="1"/>
</dbReference>
<dbReference type="OrthoDB" id="9803436at2"/>
<dbReference type="GO" id="GO:0019509">
    <property type="term" value="P:L-methionine salvage from methylthioadenosine"/>
    <property type="evidence" value="ECO:0007669"/>
    <property type="project" value="UniProtKB-UniRule"/>
</dbReference>
<dbReference type="InterPro" id="IPR000649">
    <property type="entry name" value="IF-2B-related"/>
</dbReference>
<feature type="binding site" evidence="5">
    <location>
        <begin position="264"/>
        <end position="265"/>
    </location>
    <ligand>
        <name>substrate</name>
    </ligand>
</feature>
<name>A0A1Y0I9J8_9GAMM</name>
<keyword evidence="7" id="KW-1185">Reference proteome</keyword>
<gene>
    <name evidence="5" type="primary">mtnA</name>
    <name evidence="6" type="ORF">OLMES_3165</name>
</gene>
<dbReference type="Proteomes" id="UP000196027">
    <property type="component" value="Chromosome"/>
</dbReference>
<proteinExistence type="inferred from homology"/>
<protein>
    <recommendedName>
        <fullName evidence="5">Methylthioribose-1-phosphate isomerase</fullName>
        <shortName evidence="5">M1Pi</shortName>
        <shortName evidence="5">MTR-1-P isomerase</shortName>
        <ecNumber evidence="5">5.3.1.23</ecNumber>
    </recommendedName>
    <alternativeName>
        <fullName evidence="5">S-methyl-5-thioribose-1-phosphate isomerase</fullName>
    </alternativeName>
</protein>
<keyword evidence="5" id="KW-0028">Amino-acid biosynthesis</keyword>
<dbReference type="RefSeq" id="WP_087462126.1">
    <property type="nucleotide sequence ID" value="NZ_CP021425.1"/>
</dbReference>
<feature type="binding site" evidence="5">
    <location>
        <position position="213"/>
    </location>
    <ligand>
        <name>substrate</name>
    </ligand>
</feature>
<dbReference type="InterPro" id="IPR011559">
    <property type="entry name" value="Initiation_fac_2B_a/b/d"/>
</dbReference>
<keyword evidence="1 5" id="KW-0413">Isomerase</keyword>
<dbReference type="NCBIfam" id="NF004326">
    <property type="entry name" value="PRK05720.1"/>
    <property type="match status" value="1"/>
</dbReference>
<feature type="site" description="Transition state stabilizer" evidence="5">
    <location>
        <position position="174"/>
    </location>
</feature>
<accession>A0A1Y0I9J8</accession>
<organism evidence="6 7">
    <name type="scientific">Oleiphilus messinensis</name>
    <dbReference type="NCBI Taxonomy" id="141451"/>
    <lineage>
        <taxon>Bacteria</taxon>
        <taxon>Pseudomonadati</taxon>
        <taxon>Pseudomonadota</taxon>
        <taxon>Gammaproteobacteria</taxon>
        <taxon>Oceanospirillales</taxon>
        <taxon>Oleiphilaceae</taxon>
        <taxon>Oleiphilus</taxon>
    </lineage>
</organism>
<keyword evidence="5" id="KW-0486">Methionine biosynthesis</keyword>
<dbReference type="GO" id="GO:0046523">
    <property type="term" value="F:S-methyl-5-thioribose-1-phosphate isomerase activity"/>
    <property type="evidence" value="ECO:0007669"/>
    <property type="project" value="UniProtKB-UniRule"/>
</dbReference>
<evidence type="ECO:0000256" key="5">
    <source>
        <dbReference type="HAMAP-Rule" id="MF_01678"/>
    </source>
</evidence>
<dbReference type="Gene3D" id="3.40.50.10470">
    <property type="entry name" value="Translation initiation factor eif-2b, domain 2"/>
    <property type="match status" value="1"/>
</dbReference>
<feature type="active site" description="Proton donor" evidence="5">
    <location>
        <position position="254"/>
    </location>
</feature>
<dbReference type="InterPro" id="IPR027363">
    <property type="entry name" value="M1Pi_N"/>
</dbReference>
<dbReference type="InterPro" id="IPR037171">
    <property type="entry name" value="NagB/RpiA_transferase-like"/>
</dbReference>
<dbReference type="Pfam" id="PF01008">
    <property type="entry name" value="IF-2B"/>
    <property type="match status" value="1"/>
</dbReference>
<dbReference type="HAMAP" id="MF_01678">
    <property type="entry name" value="Salvage_MtnA"/>
    <property type="match status" value="1"/>
</dbReference>
<comment type="pathway">
    <text evidence="5">Amino-acid biosynthesis; L-methionine biosynthesis via salvage pathway; L-methionine from S-methyl-5-thio-alpha-D-ribose 1-phosphate: step 1/6.</text>
</comment>
<dbReference type="EC" id="5.3.1.23" evidence="5"/>
<dbReference type="KEGG" id="ome:OLMES_3165"/>
<sequence>MLNKNDSSFTGNARSVSAIDWLPEGKLKLLDQRKLPTEEVYIELSTAADAAAAIKDMVVRGAPAIGITAAYGVVLSVLKSGPDSTDQVARDIEVLAASRPTAVNLFWALDRMKRVIQQHESNGSPVEALLQEALLQEAQLIHEQDIAANKKMGASAVALMRARQSTPIRVLTHCNTGALATGGYGTALGVVRRLQEENVLGHVYADETRPWLQGARLTAWELVQEGIPVTLNADVAAGHLMQAGKIDWVVVGADRITANGDTANKIGTYSLAVLAKHHGLKFMVVAPESTIDMQLRTGQDIPIEEREGDEIVAVKGQIIAPQGVHTFNPVFDVTPHDLIDAIVTEKGIIEYPNETKMRALFAKTCD</sequence>
<comment type="similarity">
    <text evidence="5">Belongs to the EIF-2B alpha/beta/delta subunits family. MtnA subfamily.</text>
</comment>
<dbReference type="PANTHER" id="PTHR43475">
    <property type="entry name" value="METHYLTHIORIBOSE-1-PHOSPHATE ISOMERASE"/>
    <property type="match status" value="1"/>
</dbReference>
<dbReference type="InterPro" id="IPR005251">
    <property type="entry name" value="IF-M1Pi"/>
</dbReference>
<dbReference type="UniPathway" id="UPA00904">
    <property type="reaction ID" value="UER00874"/>
</dbReference>
<feature type="binding site" evidence="5">
    <location>
        <position position="99"/>
    </location>
    <ligand>
        <name>substrate</name>
    </ligand>
</feature>
<dbReference type="NCBIfam" id="TIGR00524">
    <property type="entry name" value="eIF-2B_rel"/>
    <property type="match status" value="1"/>
</dbReference>
<dbReference type="Gene3D" id="1.20.120.420">
    <property type="entry name" value="translation initiation factor eif-2b, domain 1"/>
    <property type="match status" value="1"/>
</dbReference>